<comment type="caution">
    <text evidence="2">The sequence shown here is derived from an EMBL/GenBank/DDBJ whole genome shotgun (WGS) entry which is preliminary data.</text>
</comment>
<protein>
    <submittedName>
        <fullName evidence="2">Uncharacterized protein</fullName>
    </submittedName>
</protein>
<feature type="compositionally biased region" description="Basic and acidic residues" evidence="1">
    <location>
        <begin position="397"/>
        <end position="411"/>
    </location>
</feature>
<keyword evidence="3" id="KW-1185">Reference proteome</keyword>
<proteinExistence type="predicted"/>
<evidence type="ECO:0000256" key="1">
    <source>
        <dbReference type="SAM" id="MobiDB-lite"/>
    </source>
</evidence>
<dbReference type="EMBL" id="JARJCN010000024">
    <property type="protein sequence ID" value="KAJ7089277.1"/>
    <property type="molecule type" value="Genomic_DNA"/>
</dbReference>
<dbReference type="AlphaFoldDB" id="A0AAD6U467"/>
<organism evidence="2 3">
    <name type="scientific">Mycena belliarum</name>
    <dbReference type="NCBI Taxonomy" id="1033014"/>
    <lineage>
        <taxon>Eukaryota</taxon>
        <taxon>Fungi</taxon>
        <taxon>Dikarya</taxon>
        <taxon>Basidiomycota</taxon>
        <taxon>Agaricomycotina</taxon>
        <taxon>Agaricomycetes</taxon>
        <taxon>Agaricomycetidae</taxon>
        <taxon>Agaricales</taxon>
        <taxon>Marasmiineae</taxon>
        <taxon>Mycenaceae</taxon>
        <taxon>Mycena</taxon>
    </lineage>
</organism>
<name>A0AAD6U467_9AGAR</name>
<accession>A0AAD6U467</accession>
<gene>
    <name evidence="2" type="ORF">B0H15DRAFT_800616</name>
</gene>
<sequence>MTGTASRGNSVMTCHVPVSAAPLDAHSPSNFTLADDLRQYRHRIGPSDMAQYRYISLLCFLSMINGSLVLKTVRHAAAMPQLLGEVTFVIYFEFLPELGLEVKISTLERLNGGRHLLCVVGLNSMNDSTSLDDSYYLVALPIFDLNLMNDPMSLNNSYCLVALPLLGQISTLERLNDKQLDQFEGILLPRYAAAPQLYSFECLSSLRRYSEFDGILLPRCARTLGFGAALNPSGCVQVAQLLQYRGFNFMISSWSKGETMVVYTGIQEYRNHGCLLRGRPSFDGTALPLFKYLALKQGRSYASAHQVSKKTETMAVSSETSILAFKSSHMCISVLARPKLNANNTFSLIGLASAGTDSADAVTRLGGPRPSRDGLGLDRAMQRAVADVPAGRPRARTNADSDSRANGHEVAAEAGRQRRCGGYPRDGSRRRGATCVTLWGGGTLLDAAGCCARGGARGGAGTTAVRAPNGGRRAAAARRGDRRARRADAVFCTAGVPEIECLDGSAALAAATSAPGAAPNGPRIRERGTGFARRSGPRAFLRDLREGRAGAYHSDLGIKRARPRARDLGDAVH</sequence>
<evidence type="ECO:0000313" key="2">
    <source>
        <dbReference type="EMBL" id="KAJ7089277.1"/>
    </source>
</evidence>
<feature type="region of interest" description="Disordered" evidence="1">
    <location>
        <begin position="386"/>
        <end position="430"/>
    </location>
</feature>
<dbReference type="Proteomes" id="UP001222325">
    <property type="component" value="Unassembled WGS sequence"/>
</dbReference>
<reference evidence="2" key="1">
    <citation type="submission" date="2023-03" db="EMBL/GenBank/DDBJ databases">
        <title>Massive genome expansion in bonnet fungi (Mycena s.s.) driven by repeated elements and novel gene families across ecological guilds.</title>
        <authorList>
            <consortium name="Lawrence Berkeley National Laboratory"/>
            <person name="Harder C.B."/>
            <person name="Miyauchi S."/>
            <person name="Viragh M."/>
            <person name="Kuo A."/>
            <person name="Thoen E."/>
            <person name="Andreopoulos B."/>
            <person name="Lu D."/>
            <person name="Skrede I."/>
            <person name="Drula E."/>
            <person name="Henrissat B."/>
            <person name="Morin E."/>
            <person name="Kohler A."/>
            <person name="Barry K."/>
            <person name="LaButti K."/>
            <person name="Morin E."/>
            <person name="Salamov A."/>
            <person name="Lipzen A."/>
            <person name="Mereny Z."/>
            <person name="Hegedus B."/>
            <person name="Baldrian P."/>
            <person name="Stursova M."/>
            <person name="Weitz H."/>
            <person name="Taylor A."/>
            <person name="Grigoriev I.V."/>
            <person name="Nagy L.G."/>
            <person name="Martin F."/>
            <person name="Kauserud H."/>
        </authorList>
    </citation>
    <scope>NUCLEOTIDE SEQUENCE</scope>
    <source>
        <strain evidence="2">CBHHK173m</strain>
    </source>
</reference>
<evidence type="ECO:0000313" key="3">
    <source>
        <dbReference type="Proteomes" id="UP001222325"/>
    </source>
</evidence>
<feature type="region of interest" description="Disordered" evidence="1">
    <location>
        <begin position="512"/>
        <end position="536"/>
    </location>
</feature>